<keyword evidence="2" id="KW-1185">Reference proteome</keyword>
<dbReference type="EMBL" id="CP097502">
    <property type="protein sequence ID" value="URD75270.1"/>
    <property type="molecule type" value="Genomic_DNA"/>
</dbReference>
<evidence type="ECO:0000313" key="1">
    <source>
        <dbReference type="EMBL" id="URD75270.1"/>
    </source>
</evidence>
<proteinExistence type="predicted"/>
<gene>
    <name evidence="1" type="ORF">MUK42_35276</name>
</gene>
<name>A0A9E7JBQ1_9LILI</name>
<dbReference type="AlphaFoldDB" id="A0A9E7JBQ1"/>
<reference evidence="1" key="1">
    <citation type="submission" date="2022-05" db="EMBL/GenBank/DDBJ databases">
        <title>The Musa troglodytarum L. genome provides insights into the mechanism of non-climacteric behaviour and enrichment of carotenoids.</title>
        <authorList>
            <person name="Wang J."/>
        </authorList>
    </citation>
    <scope>NUCLEOTIDE SEQUENCE</scope>
    <source>
        <tissue evidence="1">Leaf</tissue>
    </source>
</reference>
<protein>
    <submittedName>
        <fullName evidence="1">Uncharacterized protein</fullName>
    </submittedName>
</protein>
<accession>A0A9E7JBQ1</accession>
<evidence type="ECO:0000313" key="2">
    <source>
        <dbReference type="Proteomes" id="UP001055439"/>
    </source>
</evidence>
<dbReference type="Proteomes" id="UP001055439">
    <property type="component" value="Chromosome 1"/>
</dbReference>
<sequence>MVSDVQTPLRSPKRPFLSFSRLRGSEGKLKALNWASLPPRNHRLASEESVFLNRNEELVSDFKVQK</sequence>
<organism evidence="1 2">
    <name type="scientific">Musa troglodytarum</name>
    <name type="common">fe'i banana</name>
    <dbReference type="NCBI Taxonomy" id="320322"/>
    <lineage>
        <taxon>Eukaryota</taxon>
        <taxon>Viridiplantae</taxon>
        <taxon>Streptophyta</taxon>
        <taxon>Embryophyta</taxon>
        <taxon>Tracheophyta</taxon>
        <taxon>Spermatophyta</taxon>
        <taxon>Magnoliopsida</taxon>
        <taxon>Liliopsida</taxon>
        <taxon>Zingiberales</taxon>
        <taxon>Musaceae</taxon>
        <taxon>Musa</taxon>
    </lineage>
</organism>